<dbReference type="PANTHER" id="PTHR19845">
    <property type="entry name" value="KATANIN P80 SUBUNIT"/>
    <property type="match status" value="1"/>
</dbReference>
<dbReference type="PANTHER" id="PTHR19845:SF0">
    <property type="entry name" value="KATANIN P80 WD40 REPEAT-CONTAINING SUBUNIT B1"/>
    <property type="match status" value="1"/>
</dbReference>
<evidence type="ECO:0000256" key="5">
    <source>
        <dbReference type="ARBA" id="ARBA00023180"/>
    </source>
</evidence>
<dbReference type="Pfam" id="PF02298">
    <property type="entry name" value="Cu_bind_like"/>
    <property type="match status" value="1"/>
</dbReference>
<dbReference type="Gramene" id="OMO67518">
    <property type="protein sequence ID" value="OMO67518"/>
    <property type="gene ID" value="CCACVL1_20480"/>
</dbReference>
<dbReference type="CDD" id="cd00200">
    <property type="entry name" value="WD40"/>
    <property type="match status" value="1"/>
</dbReference>
<feature type="region of interest" description="Disordered" evidence="9">
    <location>
        <begin position="597"/>
        <end position="618"/>
    </location>
</feature>
<feature type="compositionally biased region" description="Polar residues" evidence="9">
    <location>
        <begin position="504"/>
        <end position="515"/>
    </location>
</feature>
<reference evidence="11 12" key="1">
    <citation type="submission" date="2013-09" db="EMBL/GenBank/DDBJ databases">
        <title>Corchorus capsularis genome sequencing.</title>
        <authorList>
            <person name="Alam M."/>
            <person name="Haque M.S."/>
            <person name="Islam M.S."/>
            <person name="Emdad E.M."/>
            <person name="Islam M.M."/>
            <person name="Ahmed B."/>
            <person name="Halim A."/>
            <person name="Hossen Q.M.M."/>
            <person name="Hossain M.Z."/>
            <person name="Ahmed R."/>
            <person name="Khan M.M."/>
            <person name="Islam R."/>
            <person name="Rashid M.M."/>
            <person name="Khan S.A."/>
            <person name="Rahman M.S."/>
            <person name="Alam M."/>
        </authorList>
    </citation>
    <scope>NUCLEOTIDE SEQUENCE [LARGE SCALE GENOMIC DNA]</scope>
    <source>
        <strain evidence="12">cv. CVL-1</strain>
        <tissue evidence="11">Whole seedling</tissue>
    </source>
</reference>
<evidence type="ECO:0000313" key="11">
    <source>
        <dbReference type="EMBL" id="OMO67518.1"/>
    </source>
</evidence>
<dbReference type="SMART" id="SM00320">
    <property type="entry name" value="WD40"/>
    <property type="match status" value="3"/>
</dbReference>
<dbReference type="InterPro" id="IPR019775">
    <property type="entry name" value="WD40_repeat_CS"/>
</dbReference>
<organism evidence="11 12">
    <name type="scientific">Corchorus capsularis</name>
    <name type="common">Jute</name>
    <dbReference type="NCBI Taxonomy" id="210143"/>
    <lineage>
        <taxon>Eukaryota</taxon>
        <taxon>Viridiplantae</taxon>
        <taxon>Streptophyta</taxon>
        <taxon>Embryophyta</taxon>
        <taxon>Tracheophyta</taxon>
        <taxon>Spermatophyta</taxon>
        <taxon>Magnoliopsida</taxon>
        <taxon>eudicotyledons</taxon>
        <taxon>Gunneridae</taxon>
        <taxon>Pentapetalae</taxon>
        <taxon>rosids</taxon>
        <taxon>malvids</taxon>
        <taxon>Malvales</taxon>
        <taxon>Malvaceae</taxon>
        <taxon>Grewioideae</taxon>
        <taxon>Apeibeae</taxon>
        <taxon>Corchorus</taxon>
    </lineage>
</organism>
<dbReference type="GO" id="GO:0007019">
    <property type="term" value="P:microtubule depolymerization"/>
    <property type="evidence" value="ECO:0007669"/>
    <property type="project" value="TreeGrafter"/>
</dbReference>
<protein>
    <recommendedName>
        <fullName evidence="10">Phytocyanin domain-containing protein</fullName>
    </recommendedName>
</protein>
<dbReference type="InterPro" id="IPR003245">
    <property type="entry name" value="Phytocyanin_dom"/>
</dbReference>
<dbReference type="SUPFAM" id="SSF49503">
    <property type="entry name" value="Cupredoxins"/>
    <property type="match status" value="1"/>
</dbReference>
<dbReference type="PROSITE" id="PS50294">
    <property type="entry name" value="WD_REPEATS_REGION"/>
    <property type="match status" value="3"/>
</dbReference>
<name>A0A1R3HAZ3_COCAP</name>
<feature type="repeat" description="WD" evidence="8">
    <location>
        <begin position="331"/>
        <end position="372"/>
    </location>
</feature>
<evidence type="ECO:0000256" key="9">
    <source>
        <dbReference type="SAM" id="MobiDB-lite"/>
    </source>
</evidence>
<evidence type="ECO:0000256" key="6">
    <source>
        <dbReference type="ARBA" id="ARBA00035011"/>
    </source>
</evidence>
<dbReference type="FunFam" id="2.60.40.420:FF:000018">
    <property type="entry name" value="Lamin-like protein"/>
    <property type="match status" value="1"/>
</dbReference>
<dbReference type="InterPro" id="IPR020472">
    <property type="entry name" value="WD40_PAC1"/>
</dbReference>
<keyword evidence="1 8" id="KW-0853">WD repeat</keyword>
<feature type="domain" description="Phytocyanin" evidence="10">
    <location>
        <begin position="8"/>
        <end position="108"/>
    </location>
</feature>
<feature type="repeat" description="WD" evidence="8">
    <location>
        <begin position="373"/>
        <end position="414"/>
    </location>
</feature>
<dbReference type="InterPro" id="IPR001680">
    <property type="entry name" value="WD40_rpt"/>
</dbReference>
<dbReference type="PROSITE" id="PS00678">
    <property type="entry name" value="WD_REPEATS_1"/>
    <property type="match status" value="2"/>
</dbReference>
<dbReference type="Gene3D" id="2.60.40.420">
    <property type="entry name" value="Cupredoxins - blue copper proteins"/>
    <property type="match status" value="1"/>
</dbReference>
<dbReference type="PROSITE" id="PS50082">
    <property type="entry name" value="WD_REPEATS_2"/>
    <property type="match status" value="3"/>
</dbReference>
<feature type="compositionally biased region" description="Basic and acidic residues" evidence="9">
    <location>
        <begin position="538"/>
        <end position="547"/>
    </location>
</feature>
<keyword evidence="4" id="KW-1015">Disulfide bond</keyword>
<comment type="function">
    <text evidence="7">May act as a carbohydrate transporter.</text>
</comment>
<evidence type="ECO:0000256" key="3">
    <source>
        <dbReference type="ARBA" id="ARBA00022737"/>
    </source>
</evidence>
<dbReference type="SUPFAM" id="SSF50978">
    <property type="entry name" value="WD40 repeat-like"/>
    <property type="match status" value="1"/>
</dbReference>
<evidence type="ECO:0000256" key="7">
    <source>
        <dbReference type="ARBA" id="ARBA00037626"/>
    </source>
</evidence>
<sequence>MVHGRYPVLHDVGGGRQNWKPGVNFSDWSTHQHFYTGDWLYFGFDKNLYSVLEVNKSNQESCNEADFITNITKGGRDVFELKEARPYYFISGRGFCFQGMKLSVNVQNTPPAPPPSPGGSSFPSKFLGHGLSGVRGNRKRRRFLESRPQSLRFRLNSKSIHPSDEQNSETTFLSPRFISSFRVRRRPSIFNCAIEERRSSSRAFRRSLQRKIVAHSSTVNCLKIGTRLSRVPVTGGEDHEVWGIGKHNAILSLSGHTSGIDSVGFDSSEVLVAAGAASGTIKLWDLEEAKNPIASWWTSTPLTSSLHLALSIVDTNLKIWYIRKKGCIHTYKGHTRGVNATRFTPDGRWVVSGGEDSIVKIWDLTAGKLLHDFKDNEGQIQCLDFHPHEFLLATGSSDRTVKFWDLETFELIGSAGPEVLSWEPIRCHDGVDVGWSKLSDFNVHEGKLLGCSYNQSCIGVWVVDISRIEPYAVGNGNRVNGHSEAKSSSSGNLSVLNENTTKATMGRFSVSQNSDPLVKETKSLGSHRKSTQYPSEGQFEHCSKDSSSKFSNASTVAASKRSSVRASSAINFPVFNKSDVIPVNVPINDTRLEQAAESRKEVGMSGRSLEHAAESRREARIPVRSLERAAESRREVGIAGRSLELAVESRREVGIAGRSLEPATESRK</sequence>
<dbReference type="AlphaFoldDB" id="A0A1R3HAZ3"/>
<comment type="similarity">
    <text evidence="6">Belongs to the early nodulin-like (ENODL) family.</text>
</comment>
<dbReference type="GO" id="GO:0008352">
    <property type="term" value="C:katanin complex"/>
    <property type="evidence" value="ECO:0007669"/>
    <property type="project" value="TreeGrafter"/>
</dbReference>
<proteinExistence type="inferred from homology"/>
<dbReference type="STRING" id="210143.A0A1R3HAZ3"/>
<keyword evidence="12" id="KW-1185">Reference proteome</keyword>
<feature type="repeat" description="WD" evidence="8">
    <location>
        <begin position="253"/>
        <end position="294"/>
    </location>
</feature>
<dbReference type="InterPro" id="IPR036322">
    <property type="entry name" value="WD40_repeat_dom_sf"/>
</dbReference>
<evidence type="ECO:0000256" key="8">
    <source>
        <dbReference type="PROSITE-ProRule" id="PRU00221"/>
    </source>
</evidence>
<gene>
    <name evidence="11" type="ORF">CCACVL1_20480</name>
</gene>
<evidence type="ECO:0000256" key="4">
    <source>
        <dbReference type="ARBA" id="ARBA00023157"/>
    </source>
</evidence>
<comment type="caution">
    <text evidence="11">The sequence shown here is derived from an EMBL/GenBank/DDBJ whole genome shotgun (WGS) entry which is preliminary data.</text>
</comment>
<evidence type="ECO:0000256" key="1">
    <source>
        <dbReference type="ARBA" id="ARBA00022574"/>
    </source>
</evidence>
<dbReference type="GO" id="GO:0009055">
    <property type="term" value="F:electron transfer activity"/>
    <property type="evidence" value="ECO:0007669"/>
    <property type="project" value="InterPro"/>
</dbReference>
<accession>A0A1R3HAZ3</accession>
<evidence type="ECO:0000313" key="12">
    <source>
        <dbReference type="Proteomes" id="UP000188268"/>
    </source>
</evidence>
<dbReference type="PRINTS" id="PR00320">
    <property type="entry name" value="GPROTEINBRPT"/>
</dbReference>
<dbReference type="Gene3D" id="2.130.10.10">
    <property type="entry name" value="YVTN repeat-like/Quinoprotein amine dehydrogenase"/>
    <property type="match status" value="2"/>
</dbReference>
<keyword evidence="5" id="KW-0325">Glycoprotein</keyword>
<keyword evidence="3" id="KW-0677">Repeat</keyword>
<dbReference type="OrthoDB" id="538223at2759"/>
<dbReference type="PROSITE" id="PS51485">
    <property type="entry name" value="PHYTOCYANIN"/>
    <property type="match status" value="1"/>
</dbReference>
<dbReference type="InterPro" id="IPR008972">
    <property type="entry name" value="Cupredoxin"/>
</dbReference>
<keyword evidence="2" id="KW-0732">Signal</keyword>
<evidence type="ECO:0000259" key="10">
    <source>
        <dbReference type="PROSITE" id="PS51485"/>
    </source>
</evidence>
<dbReference type="Proteomes" id="UP000188268">
    <property type="component" value="Unassembled WGS sequence"/>
</dbReference>
<dbReference type="Pfam" id="PF00400">
    <property type="entry name" value="WD40"/>
    <property type="match status" value="3"/>
</dbReference>
<dbReference type="InterPro" id="IPR015943">
    <property type="entry name" value="WD40/YVTN_repeat-like_dom_sf"/>
</dbReference>
<evidence type="ECO:0000256" key="2">
    <source>
        <dbReference type="ARBA" id="ARBA00022729"/>
    </source>
</evidence>
<feature type="region of interest" description="Disordered" evidence="9">
    <location>
        <begin position="504"/>
        <end position="550"/>
    </location>
</feature>
<dbReference type="EMBL" id="AWWV01012399">
    <property type="protein sequence ID" value="OMO67518.1"/>
    <property type="molecule type" value="Genomic_DNA"/>
</dbReference>